<dbReference type="EMBL" id="CP002062">
    <property type="protein sequence ID" value="ADJ15477.1"/>
    <property type="molecule type" value="Genomic_DNA"/>
</dbReference>
<dbReference type="AlphaFoldDB" id="D8J485"/>
<evidence type="ECO:0000313" key="3">
    <source>
        <dbReference type="Proteomes" id="UP000000390"/>
    </source>
</evidence>
<protein>
    <submittedName>
        <fullName evidence="1">Uncharacterized protein</fullName>
    </submittedName>
</protein>
<sequence>MRSTELPIYCPYCTTQAVVDCETSHTATERTNRLRGTDVDCRGCGNEFELYYY</sequence>
<dbReference type="OrthoDB" id="256291at2157"/>
<dbReference type="eggNOG" id="arCOG10327">
    <property type="taxonomic scope" value="Archaea"/>
</dbReference>
<reference evidence="2 4" key="2">
    <citation type="journal article" date="2014" name="PLoS Genet.">
        <title>Phylogenetically driven sequencing of extremely halophilic archaea reveals strategies for static and dynamic osmo-response.</title>
        <authorList>
            <person name="Becker E.A."/>
            <person name="Seitzer P.M."/>
            <person name="Tritt A."/>
            <person name="Larsen D."/>
            <person name="Krusor M."/>
            <person name="Yao A.I."/>
            <person name="Wu D."/>
            <person name="Madern D."/>
            <person name="Eisen J.A."/>
            <person name="Darling A.E."/>
            <person name="Facciotti M.T."/>
        </authorList>
    </citation>
    <scope>NUCLEOTIDE SEQUENCE [LARGE SCALE GENOMIC DNA]</scope>
    <source>
        <strain evidence="2">B3</strain>
        <strain evidence="4">DSM 18796 / CECT 7217 / JCM 14584 / KCTC 4019 / B3</strain>
    </source>
</reference>
<dbReference type="RefSeq" id="WP_008417000.1">
    <property type="nucleotide sequence ID" value="NC_014297.1"/>
</dbReference>
<dbReference type="STRING" id="795797.HacjB3_10470"/>
<dbReference type="Proteomes" id="UP000011645">
    <property type="component" value="Unassembled WGS sequence"/>
</dbReference>
<gene>
    <name evidence="1" type="ordered locus">HacjB3_10470</name>
    <name evidence="2" type="ORF">C497_12197</name>
</gene>
<reference evidence="1 3" key="1">
    <citation type="journal article" date="2010" name="J. Bacteriol.">
        <title>Complete genome sequence of Halalkalicoccus jeotgali B3(T), an extremely halophilic archaeon.</title>
        <authorList>
            <person name="Roh S.W."/>
            <person name="Nam Y.D."/>
            <person name="Nam S.H."/>
            <person name="Choi S.H."/>
            <person name="Park H.S."/>
            <person name="Bae J.W."/>
        </authorList>
    </citation>
    <scope>NUCLEOTIDE SEQUENCE [LARGE SCALE GENOMIC DNA]</scope>
    <source>
        <strain evidence="1">B3</strain>
        <strain evidence="3">DSM 18796 / CECT 7217 / JCM 14584 / KCTC 4019 / B3</strain>
    </source>
</reference>
<accession>D8J485</accession>
<keyword evidence="4" id="KW-1185">Reference proteome</keyword>
<name>D8J485_HALJB</name>
<evidence type="ECO:0000313" key="4">
    <source>
        <dbReference type="Proteomes" id="UP000011645"/>
    </source>
</evidence>
<dbReference type="EMBL" id="AOHV01000030">
    <property type="protein sequence ID" value="ELY36114.1"/>
    <property type="molecule type" value="Genomic_DNA"/>
</dbReference>
<dbReference type="HOGENOM" id="CLU_3113162_0_0_2"/>
<dbReference type="Proteomes" id="UP000000390">
    <property type="component" value="Chromosome"/>
</dbReference>
<proteinExistence type="predicted"/>
<dbReference type="KEGG" id="hje:HacjB3_10470"/>
<dbReference type="GeneID" id="54763657"/>
<evidence type="ECO:0000313" key="2">
    <source>
        <dbReference type="EMBL" id="ELY36114.1"/>
    </source>
</evidence>
<organism evidence="1 3">
    <name type="scientific">Halalkalicoccus jeotgali (strain DSM 18796 / CECT 7217 / JCM 14584 / KCTC 4019 / B3)</name>
    <dbReference type="NCBI Taxonomy" id="795797"/>
    <lineage>
        <taxon>Archaea</taxon>
        <taxon>Methanobacteriati</taxon>
        <taxon>Methanobacteriota</taxon>
        <taxon>Stenosarchaea group</taxon>
        <taxon>Halobacteria</taxon>
        <taxon>Halobacteriales</taxon>
        <taxon>Halococcaceae</taxon>
        <taxon>Halalkalicoccus</taxon>
    </lineage>
</organism>
<dbReference type="PATRIC" id="fig|795797.18.peg.2091"/>
<evidence type="ECO:0000313" key="1">
    <source>
        <dbReference type="EMBL" id="ADJ15477.1"/>
    </source>
</evidence>